<dbReference type="EMBL" id="PHWZ01000325">
    <property type="protein sequence ID" value="TEY45861.1"/>
    <property type="molecule type" value="Genomic_DNA"/>
</dbReference>
<evidence type="ECO:0000256" key="1">
    <source>
        <dbReference type="SAM" id="MobiDB-lite"/>
    </source>
</evidence>
<keyword evidence="3" id="KW-1185">Reference proteome</keyword>
<feature type="region of interest" description="Disordered" evidence="1">
    <location>
        <begin position="49"/>
        <end position="89"/>
    </location>
</feature>
<sequence>MLTLWDAKSKNDTLPERGQGLIEIGNPVVISAIAFFLDCNPHPILIRARGRDSGRSNGRSNRGAAGGAAGRAIEGAVGGTTRRATGEAAGRQPFPHRIFCVLSRNDTIPERGQGLMEIGNPVVMRAIAFFLDCKARATAAESLHHPENLKPAS</sequence>
<accession>A0A4Y8CW09</accession>
<dbReference type="Proteomes" id="UP000297299">
    <property type="component" value="Unassembled WGS sequence"/>
</dbReference>
<reference evidence="2 3" key="1">
    <citation type="submission" date="2017-11" db="EMBL/GenBank/DDBJ databases">
        <title>Comparative genomics of Botrytis spp.</title>
        <authorList>
            <person name="Valero-Jimenez C.A."/>
            <person name="Tapia P."/>
            <person name="Veloso J."/>
            <person name="Silva-Moreno E."/>
            <person name="Staats M."/>
            <person name="Valdes J.H."/>
            <person name="Van Kan J.A.L."/>
        </authorList>
    </citation>
    <scope>NUCLEOTIDE SEQUENCE [LARGE SCALE GENOMIC DNA]</scope>
    <source>
        <strain evidence="2 3">MUCL2830</strain>
    </source>
</reference>
<evidence type="ECO:0000313" key="3">
    <source>
        <dbReference type="Proteomes" id="UP000297299"/>
    </source>
</evidence>
<evidence type="ECO:0000313" key="2">
    <source>
        <dbReference type="EMBL" id="TEY45861.1"/>
    </source>
</evidence>
<proteinExistence type="predicted"/>
<comment type="caution">
    <text evidence="2">The sequence shown here is derived from an EMBL/GenBank/DDBJ whole genome shotgun (WGS) entry which is preliminary data.</text>
</comment>
<organism evidence="2 3">
    <name type="scientific">Botryotinia calthae</name>
    <dbReference type="NCBI Taxonomy" id="38488"/>
    <lineage>
        <taxon>Eukaryota</taxon>
        <taxon>Fungi</taxon>
        <taxon>Dikarya</taxon>
        <taxon>Ascomycota</taxon>
        <taxon>Pezizomycotina</taxon>
        <taxon>Leotiomycetes</taxon>
        <taxon>Helotiales</taxon>
        <taxon>Sclerotiniaceae</taxon>
        <taxon>Botryotinia</taxon>
    </lineage>
</organism>
<name>A0A4Y8CW09_9HELO</name>
<gene>
    <name evidence="2" type="ORF">BOTCAL_0326g00060</name>
</gene>
<dbReference type="AlphaFoldDB" id="A0A4Y8CW09"/>
<protein>
    <submittedName>
        <fullName evidence="2">Uncharacterized protein</fullName>
    </submittedName>
</protein>
<feature type="compositionally biased region" description="Low complexity" evidence="1">
    <location>
        <begin position="70"/>
        <end position="89"/>
    </location>
</feature>